<dbReference type="Gene3D" id="1.10.510.10">
    <property type="entry name" value="Transferase(Phosphotransferase) domain 1"/>
    <property type="match status" value="1"/>
</dbReference>
<dbReference type="InterPro" id="IPR000719">
    <property type="entry name" value="Prot_kinase_dom"/>
</dbReference>
<gene>
    <name evidence="8" type="ORF">QVD17_13799</name>
</gene>
<dbReference type="SUPFAM" id="SSF58113">
    <property type="entry name" value="Apolipoprotein A-I"/>
    <property type="match status" value="1"/>
</dbReference>
<dbReference type="InterPro" id="IPR001245">
    <property type="entry name" value="Ser-Thr/Tyr_kinase_cat_dom"/>
</dbReference>
<dbReference type="GO" id="GO:0005524">
    <property type="term" value="F:ATP binding"/>
    <property type="evidence" value="ECO:0007669"/>
    <property type="project" value="UniProtKB-UniRule"/>
</dbReference>
<accession>A0AAD8P3P0</accession>
<keyword evidence="2" id="KW-0808">Transferase</keyword>
<dbReference type="InterPro" id="IPR011009">
    <property type="entry name" value="Kinase-like_dom_sf"/>
</dbReference>
<evidence type="ECO:0000313" key="8">
    <source>
        <dbReference type="EMBL" id="KAK1430786.1"/>
    </source>
</evidence>
<sequence length="594" mass="67122">MFSSKSNHFTNARAVSEIISGVVKSMSATLDAFLASMNGNATSFMTFSVSHLDVVVGIWDHSSEFVVWVGVINGGGDFRREPGRKREDGLVLEIATNNFDDKNCIGKGGFGKVYKGELLPLGIDRRYAVKRLERLDPRYSQGHREFWKEIVTLSLYKHENIVSLLGFCDENDEKILIYEYASKGSLDKYLSNNDLRWIQRLKICIQAARGLAYLHDPNATHQRVLHRDVKSANILLDENWNAKISDFGLSKFGPANQRYSFVVSDAVGTFGYCDPVYVETGLLTKESDVYSFGVVLFEVLCGRLCYQSTLGGRVLPFIGLVRMYYKEQKLHDILHVSIKDEITNPSFQEFTKVAYECLSMDPKKRPLMTDVLSKLERALQYQYQPIGHDKAAATMGQAKEMVMVGMKKPIEKVDPALEKADDTFHVLREKLKEEVLELVDEVDSMLDEANDTLDETLDLVSELADSTLEKVDPVLEKVDDTFHVLREKLKEEVLELVDEVDSVLDEANDTLDETLDLVSELADSTLEKVDPILEKADDTFHVLREKLKENVLELVDEVDSVLDEANDTLDLVSELADSTLKKAGKKLSKWWSDL</sequence>
<reference evidence="8" key="1">
    <citation type="journal article" date="2023" name="bioRxiv">
        <title>Improved chromosome-level genome assembly for marigold (Tagetes erecta).</title>
        <authorList>
            <person name="Jiang F."/>
            <person name="Yuan L."/>
            <person name="Wang S."/>
            <person name="Wang H."/>
            <person name="Xu D."/>
            <person name="Wang A."/>
            <person name="Fan W."/>
        </authorList>
    </citation>
    <scope>NUCLEOTIDE SEQUENCE</scope>
    <source>
        <strain evidence="8">WSJ</strain>
        <tissue evidence="8">Leaf</tissue>
    </source>
</reference>
<evidence type="ECO:0000256" key="3">
    <source>
        <dbReference type="ARBA" id="ARBA00022741"/>
    </source>
</evidence>
<dbReference type="SMART" id="SM00220">
    <property type="entry name" value="S_TKc"/>
    <property type="match status" value="1"/>
</dbReference>
<dbReference type="InterPro" id="IPR008271">
    <property type="entry name" value="Ser/Thr_kinase_AS"/>
</dbReference>
<organism evidence="8 9">
    <name type="scientific">Tagetes erecta</name>
    <name type="common">African marigold</name>
    <dbReference type="NCBI Taxonomy" id="13708"/>
    <lineage>
        <taxon>Eukaryota</taxon>
        <taxon>Viridiplantae</taxon>
        <taxon>Streptophyta</taxon>
        <taxon>Embryophyta</taxon>
        <taxon>Tracheophyta</taxon>
        <taxon>Spermatophyta</taxon>
        <taxon>Magnoliopsida</taxon>
        <taxon>eudicotyledons</taxon>
        <taxon>Gunneridae</taxon>
        <taxon>Pentapetalae</taxon>
        <taxon>asterids</taxon>
        <taxon>campanulids</taxon>
        <taxon>Asterales</taxon>
        <taxon>Asteraceae</taxon>
        <taxon>Asteroideae</taxon>
        <taxon>Heliantheae alliance</taxon>
        <taxon>Tageteae</taxon>
        <taxon>Tagetes</taxon>
    </lineage>
</organism>
<dbReference type="PANTHER" id="PTHR27003">
    <property type="entry name" value="OS07G0166700 PROTEIN"/>
    <property type="match status" value="1"/>
</dbReference>
<dbReference type="InterPro" id="IPR017441">
    <property type="entry name" value="Protein_kinase_ATP_BS"/>
</dbReference>
<dbReference type="PROSITE" id="PS00107">
    <property type="entry name" value="PROTEIN_KINASE_ATP"/>
    <property type="match status" value="1"/>
</dbReference>
<dbReference type="Gene3D" id="1.20.120.20">
    <property type="entry name" value="Apolipoprotein"/>
    <property type="match status" value="1"/>
</dbReference>
<dbReference type="GO" id="GO:0004714">
    <property type="term" value="F:transmembrane receptor protein tyrosine kinase activity"/>
    <property type="evidence" value="ECO:0007669"/>
    <property type="project" value="InterPro"/>
</dbReference>
<keyword evidence="5 6" id="KW-0067">ATP-binding</keyword>
<dbReference type="EMBL" id="JAUHHV010000003">
    <property type="protein sequence ID" value="KAK1430786.1"/>
    <property type="molecule type" value="Genomic_DNA"/>
</dbReference>
<evidence type="ECO:0000259" key="7">
    <source>
        <dbReference type="PROSITE" id="PS50011"/>
    </source>
</evidence>
<feature type="domain" description="Protein kinase" evidence="7">
    <location>
        <begin position="99"/>
        <end position="379"/>
    </location>
</feature>
<evidence type="ECO:0000256" key="6">
    <source>
        <dbReference type="PROSITE-ProRule" id="PRU10141"/>
    </source>
</evidence>
<dbReference type="PROSITE" id="PS50011">
    <property type="entry name" value="PROTEIN_KINASE_DOM"/>
    <property type="match status" value="1"/>
</dbReference>
<dbReference type="PROSITE" id="PS00108">
    <property type="entry name" value="PROTEIN_KINASE_ST"/>
    <property type="match status" value="1"/>
</dbReference>
<comment type="caution">
    <text evidence="8">The sequence shown here is derived from an EMBL/GenBank/DDBJ whole genome shotgun (WGS) entry which is preliminary data.</text>
</comment>
<keyword evidence="1" id="KW-0723">Serine/threonine-protein kinase</keyword>
<keyword evidence="9" id="KW-1185">Reference proteome</keyword>
<evidence type="ECO:0000256" key="4">
    <source>
        <dbReference type="ARBA" id="ARBA00022777"/>
    </source>
</evidence>
<evidence type="ECO:0000313" key="9">
    <source>
        <dbReference type="Proteomes" id="UP001229421"/>
    </source>
</evidence>
<dbReference type="Pfam" id="PF07714">
    <property type="entry name" value="PK_Tyr_Ser-Thr"/>
    <property type="match status" value="1"/>
</dbReference>
<keyword evidence="3 6" id="KW-0547">Nucleotide-binding</keyword>
<name>A0AAD8P3P0_TARER</name>
<dbReference type="AlphaFoldDB" id="A0AAD8P3P0"/>
<feature type="binding site" evidence="6">
    <location>
        <position position="130"/>
    </location>
    <ligand>
        <name>ATP</name>
        <dbReference type="ChEBI" id="CHEBI:30616"/>
    </ligand>
</feature>
<proteinExistence type="predicted"/>
<evidence type="ECO:0000256" key="1">
    <source>
        <dbReference type="ARBA" id="ARBA00022527"/>
    </source>
</evidence>
<dbReference type="Gene3D" id="3.30.200.20">
    <property type="entry name" value="Phosphorylase Kinase, domain 1"/>
    <property type="match status" value="1"/>
</dbReference>
<evidence type="ECO:0000256" key="5">
    <source>
        <dbReference type="ARBA" id="ARBA00022840"/>
    </source>
</evidence>
<dbReference type="SUPFAM" id="SSF56112">
    <property type="entry name" value="Protein kinase-like (PK-like)"/>
    <property type="match status" value="1"/>
</dbReference>
<dbReference type="FunFam" id="3.30.200.20:FF:000039">
    <property type="entry name" value="receptor-like protein kinase FERONIA"/>
    <property type="match status" value="1"/>
</dbReference>
<dbReference type="GO" id="GO:0005886">
    <property type="term" value="C:plasma membrane"/>
    <property type="evidence" value="ECO:0007669"/>
    <property type="project" value="TreeGrafter"/>
</dbReference>
<dbReference type="PANTHER" id="PTHR27003:SF481">
    <property type="entry name" value="CONCANAVALIN A-LIKE LECTIN_GLUCANASE DOMAIN-CONTAINING PROTEIN-RELATED"/>
    <property type="match status" value="1"/>
</dbReference>
<dbReference type="Proteomes" id="UP001229421">
    <property type="component" value="Unassembled WGS sequence"/>
</dbReference>
<dbReference type="GO" id="GO:0004674">
    <property type="term" value="F:protein serine/threonine kinase activity"/>
    <property type="evidence" value="ECO:0007669"/>
    <property type="project" value="UniProtKB-KW"/>
</dbReference>
<keyword evidence="4" id="KW-0418">Kinase</keyword>
<protein>
    <recommendedName>
        <fullName evidence="7">Protein kinase domain-containing protein</fullName>
    </recommendedName>
</protein>
<evidence type="ECO:0000256" key="2">
    <source>
        <dbReference type="ARBA" id="ARBA00022679"/>
    </source>
</evidence>
<dbReference type="InterPro" id="IPR045272">
    <property type="entry name" value="ANXUR1/2-like"/>
</dbReference>
<dbReference type="GO" id="GO:0009506">
    <property type="term" value="C:plasmodesma"/>
    <property type="evidence" value="ECO:0007669"/>
    <property type="project" value="TreeGrafter"/>
</dbReference>